<evidence type="ECO:0000313" key="3">
    <source>
        <dbReference type="EMBL" id="WEA14231.1"/>
    </source>
</evidence>
<protein>
    <submittedName>
        <fullName evidence="3">DUF956 family protein</fullName>
    </submittedName>
</protein>
<evidence type="ECO:0000313" key="2">
    <source>
        <dbReference type="EMBL" id="SFL21136.1"/>
    </source>
</evidence>
<dbReference type="RefSeq" id="WP_004258908.1">
    <property type="nucleotide sequence ID" value="NZ_AP027239.1"/>
</dbReference>
<dbReference type="PATRIC" id="fig|1363.32.peg.121"/>
<dbReference type="AlphaFoldDB" id="A0A098CMF4"/>
<dbReference type="InterPro" id="IPR010360">
    <property type="entry name" value="DUF956"/>
</dbReference>
<dbReference type="Proteomes" id="UP001217324">
    <property type="component" value="Chromosome"/>
</dbReference>
<dbReference type="eggNOG" id="COG4687">
    <property type="taxonomic scope" value="Bacteria"/>
</dbReference>
<dbReference type="Pfam" id="PF06115">
    <property type="entry name" value="DUF956"/>
    <property type="match status" value="1"/>
</dbReference>
<dbReference type="EMBL" id="FOTJ01000002">
    <property type="protein sequence ID" value="SFL21136.1"/>
    <property type="molecule type" value="Genomic_DNA"/>
</dbReference>
<dbReference type="PIRSF" id="PIRSF021265">
    <property type="entry name" value="DUF956"/>
    <property type="match status" value="1"/>
</dbReference>
<evidence type="ECO:0000313" key="1">
    <source>
        <dbReference type="EMBL" id="GFO51441.1"/>
    </source>
</evidence>
<reference evidence="3" key="3">
    <citation type="submission" date="2023-02" db="EMBL/GenBank/DDBJ databases">
        <title>Comparative genomics and fermentation flavor characterization of five lactic acid bacteria reveal flavor biosynthesis metabolic pathways in fermented muskmelon puree.</title>
        <authorList>
            <person name="Yuan L."/>
            <person name="Li M."/>
            <person name="Xu X."/>
            <person name="Lao F."/>
            <person name="Wu J."/>
        </authorList>
    </citation>
    <scope>NUCLEOTIDE SEQUENCE</scope>
    <source>
        <strain evidence="3">Pa-2</strain>
    </source>
</reference>
<dbReference type="Proteomes" id="UP000504756">
    <property type="component" value="Unassembled WGS sequence"/>
</dbReference>
<dbReference type="GeneID" id="75143267"/>
<organism evidence="1 5">
    <name type="scientific">Lactococcus garvieae</name>
    <dbReference type="NCBI Taxonomy" id="1363"/>
    <lineage>
        <taxon>Bacteria</taxon>
        <taxon>Bacillati</taxon>
        <taxon>Bacillota</taxon>
        <taxon>Bacilli</taxon>
        <taxon>Lactobacillales</taxon>
        <taxon>Streptococcaceae</taxon>
        <taxon>Lactococcus</taxon>
    </lineage>
</organism>
<proteinExistence type="predicted"/>
<dbReference type="OrthoDB" id="1646215at2"/>
<dbReference type="EMBL" id="BLXU01000003">
    <property type="protein sequence ID" value="GFO51441.1"/>
    <property type="molecule type" value="Genomic_DNA"/>
</dbReference>
<evidence type="ECO:0000313" key="5">
    <source>
        <dbReference type="Proteomes" id="UP000504756"/>
    </source>
</evidence>
<dbReference type="Proteomes" id="UP000181969">
    <property type="component" value="Unassembled WGS sequence"/>
</dbReference>
<dbReference type="EMBL" id="CP118627">
    <property type="protein sequence ID" value="WEA14231.1"/>
    <property type="molecule type" value="Genomic_DNA"/>
</dbReference>
<sequence>MAQSLNTKVDFTTAGIAYLGFAEYGKIMIGDRAFEFFNDTNVEKNMQFPWASIKRVEGDVSVSKNGKVKIGRQFIIVFRNEQKVRFAAKESGTVLKYIRQYIGNEKVVRQKGFFDKFFSLFRRKKK</sequence>
<dbReference type="OMA" id="ATWFRGI"/>
<evidence type="ECO:0000313" key="4">
    <source>
        <dbReference type="Proteomes" id="UP000181969"/>
    </source>
</evidence>
<reference evidence="1 5" key="2">
    <citation type="submission" date="2020-06" db="EMBL/GenBank/DDBJ databases">
        <title>Draft genome sequence of Lactic acid bacteria from Okinawan-style tofu.</title>
        <authorList>
            <person name="Takara I."/>
            <person name="Ikematsu S."/>
        </authorList>
    </citation>
    <scope>NUCLEOTIDE SEQUENCE [LARGE SCALE GENOMIC DNA]</scope>
    <source>
        <strain evidence="1">Lg38</strain>
        <strain evidence="5">lg38</strain>
    </source>
</reference>
<reference evidence="2 4" key="1">
    <citation type="submission" date="2016-10" db="EMBL/GenBank/DDBJ databases">
        <authorList>
            <person name="de Groot N.N."/>
        </authorList>
    </citation>
    <scope>NUCLEOTIDE SEQUENCE [LARGE SCALE GENOMIC DNA]</scope>
    <source>
        <strain evidence="2 4">M79</strain>
    </source>
</reference>
<gene>
    <name evidence="1" type="primary">yrgE</name>
    <name evidence="1" type="ORF">ikelab_07160</name>
    <name evidence="3" type="ORF">PWF74_01700</name>
    <name evidence="2" type="ORF">SAMN05216438_102200</name>
</gene>
<accession>A0A098CMF4</accession>
<name>A0A098CMF4_9LACT</name>